<protein>
    <submittedName>
        <fullName evidence="2">Uncharacterized protein</fullName>
    </submittedName>
</protein>
<keyword evidence="3" id="KW-1185">Reference proteome</keyword>
<proteinExistence type="predicted"/>
<feature type="compositionally biased region" description="Basic and acidic residues" evidence="1">
    <location>
        <begin position="1"/>
        <end position="14"/>
    </location>
</feature>
<dbReference type="EMBL" id="KN121850">
    <property type="protein sequence ID" value="KFO35275.1"/>
    <property type="molecule type" value="Genomic_DNA"/>
</dbReference>
<gene>
    <name evidence="2" type="ORF">H920_03410</name>
</gene>
<dbReference type="Proteomes" id="UP000028990">
    <property type="component" value="Unassembled WGS sequence"/>
</dbReference>
<evidence type="ECO:0000313" key="2">
    <source>
        <dbReference type="EMBL" id="KFO35275.1"/>
    </source>
</evidence>
<name>A0A091DYC8_FUKDA</name>
<evidence type="ECO:0000256" key="1">
    <source>
        <dbReference type="SAM" id="MobiDB-lite"/>
    </source>
</evidence>
<accession>A0A091DYC8</accession>
<feature type="region of interest" description="Disordered" evidence="1">
    <location>
        <begin position="1"/>
        <end position="74"/>
    </location>
</feature>
<evidence type="ECO:0000313" key="3">
    <source>
        <dbReference type="Proteomes" id="UP000028990"/>
    </source>
</evidence>
<sequence length="178" mass="19016">MTRLKQVEKEENDGSHSILPVAVQPRSGLSPEGVQPQNLKEDQKSEVVDLDKGLSAPGSSSCNRRVPGGGQGRTVHNYACKSLLALRLLTPRWPSDGQSGRRGRGEKQTPWTGGAARRWSCRQRGGGGSRGIQSTAVHSFTNLTPQPSPSSPSRHTLALCMASSAGTLVHLPFTSPRT</sequence>
<reference evidence="2 3" key="1">
    <citation type="submission" date="2013-11" db="EMBL/GenBank/DDBJ databases">
        <title>The Damaraland mole rat (Fukomys damarensis) genome and evolution of African mole rats.</title>
        <authorList>
            <person name="Gladyshev V.N."/>
            <person name="Fang X."/>
        </authorList>
    </citation>
    <scope>NUCLEOTIDE SEQUENCE [LARGE SCALE GENOMIC DNA]</scope>
    <source>
        <tissue evidence="2">Liver</tissue>
    </source>
</reference>
<feature type="compositionally biased region" description="Basic and acidic residues" evidence="1">
    <location>
        <begin position="39"/>
        <end position="52"/>
    </location>
</feature>
<feature type="region of interest" description="Disordered" evidence="1">
    <location>
        <begin position="91"/>
        <end position="133"/>
    </location>
</feature>
<dbReference type="AlphaFoldDB" id="A0A091DYC8"/>
<organism evidence="2 3">
    <name type="scientific">Fukomys damarensis</name>
    <name type="common">Damaraland mole rat</name>
    <name type="synonym">Cryptomys damarensis</name>
    <dbReference type="NCBI Taxonomy" id="885580"/>
    <lineage>
        <taxon>Eukaryota</taxon>
        <taxon>Metazoa</taxon>
        <taxon>Chordata</taxon>
        <taxon>Craniata</taxon>
        <taxon>Vertebrata</taxon>
        <taxon>Euteleostomi</taxon>
        <taxon>Mammalia</taxon>
        <taxon>Eutheria</taxon>
        <taxon>Euarchontoglires</taxon>
        <taxon>Glires</taxon>
        <taxon>Rodentia</taxon>
        <taxon>Hystricomorpha</taxon>
        <taxon>Bathyergidae</taxon>
        <taxon>Fukomys</taxon>
    </lineage>
</organism>